<dbReference type="NCBIfam" id="TIGR01414">
    <property type="entry name" value="autotrans_barl"/>
    <property type="match status" value="1"/>
</dbReference>
<accession>A0A067WEC4</accession>
<feature type="domain" description="Autotransporter" evidence="1">
    <location>
        <begin position="454"/>
        <end position="732"/>
    </location>
</feature>
<sequence length="732" mass="79764">MHKMLHIIFTFLSFFLLNVFYVLAEVNSNPSVVNDRFSGVPIIAIKPKDAPVVINGGTFKAVSVGILANDIRAFSATGIDIQAGIAGIIPGGATEVHLKDSVINIKNPDGQISKGYGIFFGYDKTSSNSNKSFVAPSLVDLTNTKILFSEVGIIAFQSGIVSLKNSEIRSNILLGSYASDKEVLPSVNMLRVSASHSILEGSAQAEGVQYSFLTLKDDSKWIIPVNFNISEEKLSAKEQQESVLHMLTLNNSAIIFDQKGSGIYQTLRIEDLKQSEMGHYIAVGNVNIHFNMGVSSSDENGSNKYGSDKLIITGTDVFGTTKVHINYVEDQNVEENRSATRVTKNAVILPKEGVTIIEVRGGSANKKSFQLVHGYTVFNSLPYRYVLNSKRETSGIWKFNLSNGYVDAQSQVKALVPQMASYVVMPNALFSAGFSDISNQNGILADVQETLNVAGKKTSSVFLSSYGNAKTFSSIRNPLQYGYGADIRYAALQTGAVLGSFENANTVTCVGMLGTYGQLSFTPKDMEDSAKSTLDKWSISVFGNMQHDNNSYMNALFSYGILKGHIKTAVVDNVAKLDDKKILSVSATVGHKLATGNKSVSFEPQAQIVYQRLMFDTILDSDNLEVNMKDPHQWLMRVGGRLTKTLPVVEKNSFIAFYGKMNVIKTLSFSDTIEVGDTFYLDSMGSAIEGGLGVNVQLTNNIFVHGDASYQQRLSKTGMSGASFSGKLQYRF</sequence>
<gene>
    <name evidence="2" type="ORF">O99_01143</name>
</gene>
<dbReference type="InterPro" id="IPR005546">
    <property type="entry name" value="Autotransporte_beta"/>
</dbReference>
<dbReference type="InterPro" id="IPR011050">
    <property type="entry name" value="Pectin_lyase_fold/virulence"/>
</dbReference>
<dbReference type="Gene3D" id="2.40.128.130">
    <property type="entry name" value="Autotransporter beta-domain"/>
    <property type="match status" value="1"/>
</dbReference>
<dbReference type="eggNOG" id="COG3468">
    <property type="taxonomic scope" value="Bacteria"/>
</dbReference>
<dbReference type="SUPFAM" id="SSF103515">
    <property type="entry name" value="Autotransporter"/>
    <property type="match status" value="1"/>
</dbReference>
<dbReference type="GO" id="GO:0019867">
    <property type="term" value="C:outer membrane"/>
    <property type="evidence" value="ECO:0007669"/>
    <property type="project" value="InterPro"/>
</dbReference>
<dbReference type="InterPro" id="IPR006315">
    <property type="entry name" value="OM_autotransptr_brl_dom"/>
</dbReference>
<dbReference type="Pfam" id="PF03797">
    <property type="entry name" value="Autotransporter"/>
    <property type="match status" value="1"/>
</dbReference>
<dbReference type="InterPro" id="IPR036709">
    <property type="entry name" value="Autotransporte_beta_dom_sf"/>
</dbReference>
<proteinExistence type="predicted"/>
<dbReference type="PROSITE" id="PS51208">
    <property type="entry name" value="AUTOTRANSPORTER"/>
    <property type="match status" value="1"/>
</dbReference>
<comment type="caution">
    <text evidence="2">The sequence shown here is derived from an EMBL/GenBank/DDBJ whole genome shotgun (WGS) entry which is preliminary data.</text>
</comment>
<dbReference type="Proteomes" id="UP000027336">
    <property type="component" value="Unassembled WGS sequence"/>
</dbReference>
<dbReference type="EMBL" id="AHPK01000018">
    <property type="protein sequence ID" value="KEC54262.1"/>
    <property type="molecule type" value="Genomic_DNA"/>
</dbReference>
<evidence type="ECO:0000313" key="2">
    <source>
        <dbReference type="EMBL" id="KEC54262.1"/>
    </source>
</evidence>
<dbReference type="PATRIC" id="fig|685782.3.peg.1193"/>
<organism evidence="2 3">
    <name type="scientific">Bartonella rochalimae ATCC BAA-1498</name>
    <dbReference type="NCBI Taxonomy" id="685782"/>
    <lineage>
        <taxon>Bacteria</taxon>
        <taxon>Pseudomonadati</taxon>
        <taxon>Pseudomonadota</taxon>
        <taxon>Alphaproteobacteria</taxon>
        <taxon>Hyphomicrobiales</taxon>
        <taxon>Bartonellaceae</taxon>
        <taxon>Bartonella</taxon>
    </lineage>
</organism>
<dbReference type="SUPFAM" id="SSF51126">
    <property type="entry name" value="Pectin lyase-like"/>
    <property type="match status" value="1"/>
</dbReference>
<evidence type="ECO:0000259" key="1">
    <source>
        <dbReference type="PROSITE" id="PS51208"/>
    </source>
</evidence>
<protein>
    <submittedName>
        <fullName evidence="2">Outer membrane autotransporter barrel domain-containing protein</fullName>
    </submittedName>
</protein>
<dbReference type="AlphaFoldDB" id="A0A067WEC4"/>
<reference evidence="2 3" key="1">
    <citation type="submission" date="2012-04" db="EMBL/GenBank/DDBJ databases">
        <title>The Genome Sequence of Bartonella rochalimae BMGH.</title>
        <authorList>
            <consortium name="The Broad Institute Genome Sequencing Platform"/>
            <consortium name="The Broad Institute Genome Sequencing Center for Infectious Disease"/>
            <person name="Feldgarden M."/>
            <person name="Kirby J."/>
            <person name="Kosoy M."/>
            <person name="Birtles R."/>
            <person name="Probert W.S."/>
            <person name="Chiaraviglio L."/>
            <person name="Walker B."/>
            <person name="Young S.K."/>
            <person name="Zeng Q."/>
            <person name="Gargeya S."/>
            <person name="Fitzgerald M."/>
            <person name="Haas B."/>
            <person name="Abouelleil A."/>
            <person name="Alvarado L."/>
            <person name="Arachchi H.M."/>
            <person name="Berlin A.M."/>
            <person name="Chapman S.B."/>
            <person name="Goldberg J."/>
            <person name="Griggs A."/>
            <person name="Gujja S."/>
            <person name="Hansen M."/>
            <person name="Howarth C."/>
            <person name="Imamovic A."/>
            <person name="Larimer J."/>
            <person name="McCowen C."/>
            <person name="Montmayeur A."/>
            <person name="Murphy C."/>
            <person name="Neiman D."/>
            <person name="Pearson M."/>
            <person name="Priest M."/>
            <person name="Roberts A."/>
            <person name="Saif S."/>
            <person name="Shea T."/>
            <person name="Sisk P."/>
            <person name="Sykes S."/>
            <person name="Wortman J."/>
            <person name="Nusbaum C."/>
            <person name="Birren B."/>
        </authorList>
    </citation>
    <scope>NUCLEOTIDE SEQUENCE [LARGE SCALE GENOMIC DNA]</scope>
    <source>
        <strain evidence="2 3">ATCC BAA-1498</strain>
    </source>
</reference>
<dbReference type="HOGENOM" id="CLU_007596_1_0_5"/>
<dbReference type="SMART" id="SM00869">
    <property type="entry name" value="Autotransporter"/>
    <property type="match status" value="1"/>
</dbReference>
<evidence type="ECO:0000313" key="3">
    <source>
        <dbReference type="Proteomes" id="UP000027336"/>
    </source>
</evidence>
<name>A0A067WEC4_9HYPH</name>
<keyword evidence="3" id="KW-1185">Reference proteome</keyword>